<organism evidence="9">
    <name type="scientific">Chlamydomonas euryale</name>
    <dbReference type="NCBI Taxonomy" id="1486919"/>
    <lineage>
        <taxon>Eukaryota</taxon>
        <taxon>Viridiplantae</taxon>
        <taxon>Chlorophyta</taxon>
        <taxon>core chlorophytes</taxon>
        <taxon>Chlorophyceae</taxon>
        <taxon>CS clade</taxon>
        <taxon>Chlamydomonadales</taxon>
        <taxon>Chlamydomonadaceae</taxon>
        <taxon>Chlamydomonas</taxon>
    </lineage>
</organism>
<proteinExistence type="inferred from homology"/>
<evidence type="ECO:0000256" key="1">
    <source>
        <dbReference type="ARBA" id="ARBA00004477"/>
    </source>
</evidence>
<evidence type="ECO:0000256" key="6">
    <source>
        <dbReference type="ARBA" id="ARBA00022989"/>
    </source>
</evidence>
<comment type="subcellular location">
    <subcellularLocation>
        <location evidence="1">Endoplasmic reticulum membrane</location>
        <topology evidence="1">Multi-pass membrane protein</topology>
    </subcellularLocation>
</comment>
<keyword evidence="4" id="KW-0812">Transmembrane</keyword>
<evidence type="ECO:0000256" key="7">
    <source>
        <dbReference type="ARBA" id="ARBA00023136"/>
    </source>
</evidence>
<dbReference type="GO" id="GO:0005789">
    <property type="term" value="C:endoplasmic reticulum membrane"/>
    <property type="evidence" value="ECO:0007669"/>
    <property type="project" value="UniProtKB-SubCell"/>
</dbReference>
<reference evidence="9" key="1">
    <citation type="submission" date="2021-01" db="EMBL/GenBank/DDBJ databases">
        <authorList>
            <person name="Corre E."/>
            <person name="Pelletier E."/>
            <person name="Niang G."/>
            <person name="Scheremetjew M."/>
            <person name="Finn R."/>
            <person name="Kale V."/>
            <person name="Holt S."/>
            <person name="Cochrane G."/>
            <person name="Meng A."/>
            <person name="Brown T."/>
            <person name="Cohen L."/>
        </authorList>
    </citation>
    <scope>NUCLEOTIDE SEQUENCE</scope>
    <source>
        <strain evidence="9">CCMP219</strain>
    </source>
</reference>
<gene>
    <name evidence="9" type="ORF">CEUR00632_LOCUS18161</name>
</gene>
<dbReference type="EMBL" id="HBEC01039086">
    <property type="protein sequence ID" value="CAD8305582.1"/>
    <property type="molecule type" value="Transcribed_RNA"/>
</dbReference>
<feature type="region of interest" description="Disordered" evidence="8">
    <location>
        <begin position="25"/>
        <end position="51"/>
    </location>
</feature>
<dbReference type="AlphaFoldDB" id="A0A7R9Z5B9"/>
<dbReference type="Pfam" id="PF06417">
    <property type="entry name" value="EMC4"/>
    <property type="match status" value="1"/>
</dbReference>
<keyword evidence="6" id="KW-1133">Transmembrane helix</keyword>
<evidence type="ECO:0000256" key="8">
    <source>
        <dbReference type="SAM" id="MobiDB-lite"/>
    </source>
</evidence>
<sequence>MATALPWKVPLGDLAVDSRKALDPPGYDASMAKDGPMVSSAASKRSDPQRLSRKQQMLFAKATAPLKQIGFMCFMAWMSGNGIQIFSILMTFNLLSAPIQAIISSGMQFPKDEDMPQLDTLSPRLVFCAIQLLQLGFGLYKLDGMGLLPLFPSDWISTMSVPPTTELSCAAM</sequence>
<evidence type="ECO:0000256" key="5">
    <source>
        <dbReference type="ARBA" id="ARBA00022824"/>
    </source>
</evidence>
<dbReference type="InterPro" id="IPR009445">
    <property type="entry name" value="TMEM85/Emc4"/>
</dbReference>
<evidence type="ECO:0000313" key="9">
    <source>
        <dbReference type="EMBL" id="CAD8305582.1"/>
    </source>
</evidence>
<protein>
    <recommendedName>
        <fullName evidence="3">ER membrane protein complex subunit 4</fullName>
    </recommendedName>
</protein>
<dbReference type="PANTHER" id="PTHR19315">
    <property type="entry name" value="ER MEMBRANE PROTEIN COMPLEX SUBUNIT 4"/>
    <property type="match status" value="1"/>
</dbReference>
<name>A0A7R9Z5B9_9CHLO</name>
<comment type="similarity">
    <text evidence="2">Belongs to the EMC4 family.</text>
</comment>
<evidence type="ECO:0000256" key="4">
    <source>
        <dbReference type="ARBA" id="ARBA00022692"/>
    </source>
</evidence>
<keyword evidence="5" id="KW-0256">Endoplasmic reticulum</keyword>
<keyword evidence="7" id="KW-0472">Membrane</keyword>
<evidence type="ECO:0000256" key="2">
    <source>
        <dbReference type="ARBA" id="ARBA00007715"/>
    </source>
</evidence>
<evidence type="ECO:0000256" key="3">
    <source>
        <dbReference type="ARBA" id="ARBA00020820"/>
    </source>
</evidence>
<accession>A0A7R9Z5B9</accession>